<dbReference type="SUPFAM" id="SSF56219">
    <property type="entry name" value="DNase I-like"/>
    <property type="match status" value="1"/>
</dbReference>
<keyword evidence="2" id="KW-0695">RNA-directed DNA polymerase</keyword>
<keyword evidence="2" id="KW-0808">Transferase</keyword>
<keyword evidence="2" id="KW-0548">Nucleotidyltransferase</keyword>
<comment type="caution">
    <text evidence="2">The sequence shown here is derived from an EMBL/GenBank/DDBJ whole genome shotgun (WGS) entry which is preliminary data.</text>
</comment>
<feature type="domain" description="Endonuclease/exonuclease/phosphatase" evidence="1">
    <location>
        <begin position="93"/>
        <end position="193"/>
    </location>
</feature>
<accession>A0A6G0W1I9</accession>
<dbReference type="Pfam" id="PF14529">
    <property type="entry name" value="Exo_endo_phos_2"/>
    <property type="match status" value="1"/>
</dbReference>
<dbReference type="AlphaFoldDB" id="A0A6G0W1I9"/>
<sequence length="271" mass="31075">MCLFNLSGYYQNVRSLNNKLNNLICNIQCEKYDFLMLTETWLKSEMRQNGGGGVVIIVNNKYTCELIQIPYGSIEQVFVLMKINDVQKVILGTCYIPETSPLSVYETHTDTISWLFSRFDDKTNILIAGDYNFRGTTFSCNNTGLTIDGNRSAAVNIIYDCFSVHNLSQYNCIRNSYGNILDLIFTNLNLISVKLCSSLLVTINKPHPPLNIICEFYKCNNLSIPTKTYRNFRKINFDNVSIALNKINWCNLFSCMNVDAALQRLQTFTQW</sequence>
<keyword evidence="3" id="KW-1185">Reference proteome</keyword>
<protein>
    <submittedName>
        <fullName evidence="2">Reverse transcriptase domain-containing protein</fullName>
    </submittedName>
</protein>
<dbReference type="Proteomes" id="UP000478052">
    <property type="component" value="Unassembled WGS sequence"/>
</dbReference>
<proteinExistence type="predicted"/>
<name>A0A6G0W1I9_APHCR</name>
<gene>
    <name evidence="2" type="ORF">FWK35_00028600</name>
</gene>
<dbReference type="OrthoDB" id="8069600at2759"/>
<evidence type="ECO:0000313" key="3">
    <source>
        <dbReference type="Proteomes" id="UP000478052"/>
    </source>
</evidence>
<dbReference type="InterPro" id="IPR005135">
    <property type="entry name" value="Endo/exonuclease/phosphatase"/>
</dbReference>
<reference evidence="2 3" key="1">
    <citation type="submission" date="2019-08" db="EMBL/GenBank/DDBJ databases">
        <title>Whole genome of Aphis craccivora.</title>
        <authorList>
            <person name="Voronova N.V."/>
            <person name="Shulinski R.S."/>
            <person name="Bandarenka Y.V."/>
            <person name="Zhorov D.G."/>
            <person name="Warner D."/>
        </authorList>
    </citation>
    <scope>NUCLEOTIDE SEQUENCE [LARGE SCALE GENOMIC DNA]</scope>
    <source>
        <strain evidence="2">180601</strain>
        <tissue evidence="2">Whole Body</tissue>
    </source>
</reference>
<evidence type="ECO:0000259" key="1">
    <source>
        <dbReference type="Pfam" id="PF14529"/>
    </source>
</evidence>
<evidence type="ECO:0000313" key="2">
    <source>
        <dbReference type="EMBL" id="KAF0717574.1"/>
    </source>
</evidence>
<dbReference type="Gene3D" id="3.60.10.10">
    <property type="entry name" value="Endonuclease/exonuclease/phosphatase"/>
    <property type="match status" value="1"/>
</dbReference>
<dbReference type="GO" id="GO:0003964">
    <property type="term" value="F:RNA-directed DNA polymerase activity"/>
    <property type="evidence" value="ECO:0007669"/>
    <property type="project" value="UniProtKB-KW"/>
</dbReference>
<organism evidence="2 3">
    <name type="scientific">Aphis craccivora</name>
    <name type="common">Cowpea aphid</name>
    <dbReference type="NCBI Taxonomy" id="307492"/>
    <lineage>
        <taxon>Eukaryota</taxon>
        <taxon>Metazoa</taxon>
        <taxon>Ecdysozoa</taxon>
        <taxon>Arthropoda</taxon>
        <taxon>Hexapoda</taxon>
        <taxon>Insecta</taxon>
        <taxon>Pterygota</taxon>
        <taxon>Neoptera</taxon>
        <taxon>Paraneoptera</taxon>
        <taxon>Hemiptera</taxon>
        <taxon>Sternorrhyncha</taxon>
        <taxon>Aphidomorpha</taxon>
        <taxon>Aphidoidea</taxon>
        <taxon>Aphididae</taxon>
        <taxon>Aphidini</taxon>
        <taxon>Aphis</taxon>
        <taxon>Aphis</taxon>
    </lineage>
</organism>
<dbReference type="InterPro" id="IPR036691">
    <property type="entry name" value="Endo/exonu/phosph_ase_sf"/>
</dbReference>
<dbReference type="EMBL" id="VUJU01009794">
    <property type="protein sequence ID" value="KAF0717574.1"/>
    <property type="molecule type" value="Genomic_DNA"/>
</dbReference>